<dbReference type="Pfam" id="PF04672">
    <property type="entry name" value="Methyltransf_19"/>
    <property type="match status" value="1"/>
</dbReference>
<sequence>MVASSKRELPRFDPTVPNEARVLDFIIGGKDNFAVDREAAEKVLEVAPNLPLLMRESRKCLGRMVRFLAQAGIRQFVDIGCGLPTRGNVHEIAQAAAPGSRVVYVDNDPVVVAHAQALLVSNDDTSVVQADARDVEHILTHPGLTSLIDLKQPVAFLLISLLHVIHEDDVATGIVKRLRDAMSPGSHLAIAHVISDICPDVTADLWKLFRRTDTDESEPRCNARAKAEVDPYFDGLDLVEPGVVHLPAWRPDPGEPTVHPASVWVVGGVGRKN</sequence>
<proteinExistence type="predicted"/>
<keyword evidence="2" id="KW-1185">Reference proteome</keyword>
<reference evidence="1 2" key="1">
    <citation type="submission" date="2020-06" db="EMBL/GenBank/DDBJ databases">
        <title>Actinomadura xiongansis sp. nov., isolated from soil of Baiyangdian.</title>
        <authorList>
            <person name="Zhang X."/>
        </authorList>
    </citation>
    <scope>NUCLEOTIDE SEQUENCE [LARGE SCALE GENOMIC DNA]</scope>
    <source>
        <strain evidence="1 2">HBUM206468</strain>
    </source>
</reference>
<evidence type="ECO:0000313" key="2">
    <source>
        <dbReference type="Proteomes" id="UP000805614"/>
    </source>
</evidence>
<comment type="caution">
    <text evidence="1">The sequence shown here is derived from an EMBL/GenBank/DDBJ whole genome shotgun (WGS) entry which is preliminary data.</text>
</comment>
<organism evidence="1 2">
    <name type="scientific">Actinomadura alba</name>
    <dbReference type="NCBI Taxonomy" id="406431"/>
    <lineage>
        <taxon>Bacteria</taxon>
        <taxon>Bacillati</taxon>
        <taxon>Actinomycetota</taxon>
        <taxon>Actinomycetes</taxon>
        <taxon>Streptosporangiales</taxon>
        <taxon>Thermomonosporaceae</taxon>
        <taxon>Actinomadura</taxon>
    </lineage>
</organism>
<protein>
    <submittedName>
        <fullName evidence="1">SAM-dependent methyltransferase</fullName>
    </submittedName>
</protein>
<dbReference type="SUPFAM" id="SSF53335">
    <property type="entry name" value="S-adenosyl-L-methionine-dependent methyltransferases"/>
    <property type="match status" value="1"/>
</dbReference>
<keyword evidence="1" id="KW-0808">Transferase</keyword>
<dbReference type="EMBL" id="JABVEC010000047">
    <property type="protein sequence ID" value="MBC6470736.1"/>
    <property type="molecule type" value="Genomic_DNA"/>
</dbReference>
<dbReference type="InterPro" id="IPR029063">
    <property type="entry name" value="SAM-dependent_MTases_sf"/>
</dbReference>
<name>A0ABR7M131_9ACTN</name>
<evidence type="ECO:0000313" key="1">
    <source>
        <dbReference type="EMBL" id="MBC6470736.1"/>
    </source>
</evidence>
<dbReference type="InterPro" id="IPR006764">
    <property type="entry name" value="SAM_dep_MeTrfase_SAV2177_type"/>
</dbReference>
<dbReference type="Gene3D" id="3.40.50.150">
    <property type="entry name" value="Vaccinia Virus protein VP39"/>
    <property type="match status" value="1"/>
</dbReference>
<accession>A0ABR7M131</accession>
<dbReference type="PIRSF" id="PIRSF017393">
    <property type="entry name" value="MTase_SAV2177"/>
    <property type="match status" value="1"/>
</dbReference>
<dbReference type="GO" id="GO:0032259">
    <property type="term" value="P:methylation"/>
    <property type="evidence" value="ECO:0007669"/>
    <property type="project" value="UniProtKB-KW"/>
</dbReference>
<dbReference type="GO" id="GO:0008168">
    <property type="term" value="F:methyltransferase activity"/>
    <property type="evidence" value="ECO:0007669"/>
    <property type="project" value="UniProtKB-KW"/>
</dbReference>
<gene>
    <name evidence="1" type="ORF">HKK74_35380</name>
</gene>
<dbReference type="Proteomes" id="UP000805614">
    <property type="component" value="Unassembled WGS sequence"/>
</dbReference>
<keyword evidence="1" id="KW-0489">Methyltransferase</keyword>